<gene>
    <name evidence="2" type="ORF">FA09DRAFT_329308</name>
</gene>
<evidence type="ECO:0000313" key="3">
    <source>
        <dbReference type="Proteomes" id="UP000245946"/>
    </source>
</evidence>
<dbReference type="AlphaFoldDB" id="A0A316ZD01"/>
<dbReference type="EMBL" id="KZ819290">
    <property type="protein sequence ID" value="PWN98812.1"/>
    <property type="molecule type" value="Genomic_DNA"/>
</dbReference>
<dbReference type="GeneID" id="37269669"/>
<dbReference type="RefSeq" id="XP_025599091.1">
    <property type="nucleotide sequence ID" value="XM_025742125.1"/>
</dbReference>
<accession>A0A316ZD01</accession>
<dbReference type="STRING" id="58919.A0A316ZD01"/>
<name>A0A316ZD01_9BASI</name>
<keyword evidence="3" id="KW-1185">Reference proteome</keyword>
<proteinExistence type="predicted"/>
<feature type="region of interest" description="Disordered" evidence="1">
    <location>
        <begin position="10"/>
        <end position="33"/>
    </location>
</feature>
<evidence type="ECO:0000256" key="1">
    <source>
        <dbReference type="SAM" id="MobiDB-lite"/>
    </source>
</evidence>
<protein>
    <submittedName>
        <fullName evidence="2">Uncharacterized protein</fullName>
    </submittedName>
</protein>
<evidence type="ECO:0000313" key="2">
    <source>
        <dbReference type="EMBL" id="PWN98812.1"/>
    </source>
</evidence>
<feature type="compositionally biased region" description="Basic residues" evidence="1">
    <location>
        <begin position="10"/>
        <end position="21"/>
    </location>
</feature>
<reference evidence="2 3" key="1">
    <citation type="journal article" date="2018" name="Mol. Biol. Evol.">
        <title>Broad Genomic Sampling Reveals a Smut Pathogenic Ancestry of the Fungal Clade Ustilaginomycotina.</title>
        <authorList>
            <person name="Kijpornyongpan T."/>
            <person name="Mondo S.J."/>
            <person name="Barry K."/>
            <person name="Sandor L."/>
            <person name="Lee J."/>
            <person name="Lipzen A."/>
            <person name="Pangilinan J."/>
            <person name="LaButti K."/>
            <person name="Hainaut M."/>
            <person name="Henrissat B."/>
            <person name="Grigoriev I.V."/>
            <person name="Spatafora J.W."/>
            <person name="Aime M.C."/>
        </authorList>
    </citation>
    <scope>NUCLEOTIDE SEQUENCE [LARGE SCALE GENOMIC DNA]</scope>
    <source>
        <strain evidence="2 3">MCA 4186</strain>
    </source>
</reference>
<dbReference type="OrthoDB" id="412286at2759"/>
<organism evidence="2 3">
    <name type="scientific">Tilletiopsis washingtonensis</name>
    <dbReference type="NCBI Taxonomy" id="58919"/>
    <lineage>
        <taxon>Eukaryota</taxon>
        <taxon>Fungi</taxon>
        <taxon>Dikarya</taxon>
        <taxon>Basidiomycota</taxon>
        <taxon>Ustilaginomycotina</taxon>
        <taxon>Exobasidiomycetes</taxon>
        <taxon>Entylomatales</taxon>
        <taxon>Entylomatales incertae sedis</taxon>
        <taxon>Tilletiopsis</taxon>
    </lineage>
</organism>
<dbReference type="Proteomes" id="UP000245946">
    <property type="component" value="Unassembled WGS sequence"/>
</dbReference>
<sequence>MALTVRLSCRHSRLQHRRPRRPGSETPTHVADGVAVASVRRRRPPRLDAHHARGPLRAGPSLPCASTLLAPSLSRLLIVRLASMAASAAPLPAAASRSSPPQFADASAHGTPCFVTVWSLLPPSRWEALAWAAGVGVLHTNVWLPDTATEWAFGGHDVP</sequence>